<organism evidence="1">
    <name type="scientific">bioreactor metagenome</name>
    <dbReference type="NCBI Taxonomy" id="1076179"/>
    <lineage>
        <taxon>unclassified sequences</taxon>
        <taxon>metagenomes</taxon>
        <taxon>ecological metagenomes</taxon>
    </lineage>
</organism>
<gene>
    <name evidence="1" type="ORF">SDC9_99268</name>
</gene>
<accession>A0A645AIG0</accession>
<name>A0A645AIG0_9ZZZZ</name>
<proteinExistence type="predicted"/>
<dbReference type="EMBL" id="VSSQ01013893">
    <property type="protein sequence ID" value="MPM52508.1"/>
    <property type="molecule type" value="Genomic_DNA"/>
</dbReference>
<comment type="caution">
    <text evidence="1">The sequence shown here is derived from an EMBL/GenBank/DDBJ whole genome shotgun (WGS) entry which is preliminary data.</text>
</comment>
<evidence type="ECO:0000313" key="1">
    <source>
        <dbReference type="EMBL" id="MPM52508.1"/>
    </source>
</evidence>
<protein>
    <submittedName>
        <fullName evidence="1">Uncharacterized protein</fullName>
    </submittedName>
</protein>
<sequence length="60" mass="6743">MDNIIETRESYTLIVALSDMSESADIFTYLSNKRSVLSISVKREINDGSEVDSDTMIQIP</sequence>
<dbReference type="AlphaFoldDB" id="A0A645AIG0"/>
<reference evidence="1" key="1">
    <citation type="submission" date="2019-08" db="EMBL/GenBank/DDBJ databases">
        <authorList>
            <person name="Kucharzyk K."/>
            <person name="Murdoch R.W."/>
            <person name="Higgins S."/>
            <person name="Loffler F."/>
        </authorList>
    </citation>
    <scope>NUCLEOTIDE SEQUENCE</scope>
</reference>